<proteinExistence type="inferred from homology"/>
<accession>S6AJH4</accession>
<dbReference type="SUPFAM" id="SSF111369">
    <property type="entry name" value="HlyD-like secretion proteins"/>
    <property type="match status" value="1"/>
</dbReference>
<dbReference type="Pfam" id="PF25917">
    <property type="entry name" value="BSH_RND"/>
    <property type="match status" value="1"/>
</dbReference>
<dbReference type="RefSeq" id="WP_009207545.1">
    <property type="nucleotide sequence ID" value="NC_022357.1"/>
</dbReference>
<dbReference type="Gene3D" id="1.10.287.470">
    <property type="entry name" value="Helix hairpin bin"/>
    <property type="match status" value="1"/>
</dbReference>
<feature type="domain" description="CusB-like beta-barrel" evidence="6">
    <location>
        <begin position="195"/>
        <end position="266"/>
    </location>
</feature>
<dbReference type="Gene3D" id="2.40.50.100">
    <property type="match status" value="1"/>
</dbReference>
<dbReference type="InterPro" id="IPR058792">
    <property type="entry name" value="Beta-barrel_RND_2"/>
</dbReference>
<evidence type="ECO:0000256" key="1">
    <source>
        <dbReference type="ARBA" id="ARBA00009477"/>
    </source>
</evidence>
<evidence type="ECO:0000259" key="4">
    <source>
        <dbReference type="Pfam" id="PF25876"/>
    </source>
</evidence>
<evidence type="ECO:0000259" key="5">
    <source>
        <dbReference type="Pfam" id="PF25917"/>
    </source>
</evidence>
<dbReference type="Pfam" id="PF25954">
    <property type="entry name" value="Beta-barrel_RND_2"/>
    <property type="match status" value="1"/>
</dbReference>
<dbReference type="InterPro" id="IPR058624">
    <property type="entry name" value="MdtA-like_HH"/>
</dbReference>
<dbReference type="KEGG" id="sdr:SCD_n02696"/>
<evidence type="ECO:0000256" key="3">
    <source>
        <dbReference type="SAM" id="SignalP"/>
    </source>
</evidence>
<dbReference type="GO" id="GO:1990281">
    <property type="term" value="C:efflux pump complex"/>
    <property type="evidence" value="ECO:0007669"/>
    <property type="project" value="TreeGrafter"/>
</dbReference>
<keyword evidence="8" id="KW-1185">Reference proteome</keyword>
<dbReference type="InterPro" id="IPR058625">
    <property type="entry name" value="MdtA-like_BSH"/>
</dbReference>
<feature type="chain" id="PRO_5004536233" evidence="3">
    <location>
        <begin position="20"/>
        <end position="341"/>
    </location>
</feature>
<gene>
    <name evidence="7" type="ORF">SCD_n02696</name>
</gene>
<evidence type="ECO:0000313" key="8">
    <source>
        <dbReference type="Proteomes" id="UP000015559"/>
    </source>
</evidence>
<feature type="signal peptide" evidence="3">
    <location>
        <begin position="1"/>
        <end position="19"/>
    </location>
</feature>
<feature type="coiled-coil region" evidence="2">
    <location>
        <begin position="95"/>
        <end position="146"/>
    </location>
</feature>
<reference evidence="7 8" key="1">
    <citation type="journal article" date="2012" name="Appl. Environ. Microbiol.">
        <title>Draft genome sequence of a psychrotolerant sulfur-oxidizing bacterium, Sulfuricella denitrificans skB26, and proteomic insights into cold adaptation.</title>
        <authorList>
            <person name="Watanabe T."/>
            <person name="Kojima H."/>
            <person name="Fukui M."/>
        </authorList>
    </citation>
    <scope>NUCLEOTIDE SEQUENCE [LARGE SCALE GENOMIC DNA]</scope>
    <source>
        <strain evidence="8">skB26</strain>
    </source>
</reference>
<dbReference type="OrthoDB" id="9806939at2"/>
<evidence type="ECO:0000313" key="7">
    <source>
        <dbReference type="EMBL" id="BAN36496.1"/>
    </source>
</evidence>
<dbReference type="AlphaFoldDB" id="S6AJH4"/>
<name>S6AJH4_SULDS</name>
<comment type="similarity">
    <text evidence="1">Belongs to the membrane fusion protein (MFP) (TC 8.A.1) family.</text>
</comment>
<feature type="domain" description="Multidrug resistance protein MdtA-like barrel-sandwich hybrid" evidence="5">
    <location>
        <begin position="48"/>
        <end position="183"/>
    </location>
</feature>
<feature type="domain" description="Multidrug resistance protein MdtA-like alpha-helical hairpin" evidence="4">
    <location>
        <begin position="92"/>
        <end position="152"/>
    </location>
</feature>
<dbReference type="PANTHER" id="PTHR30469:SF18">
    <property type="entry name" value="RESISTANCE-NODULATION-CELL DIVISION (RND) EFFLUX MEMBRANE FUSION PROTEIN-RELATED"/>
    <property type="match status" value="1"/>
</dbReference>
<evidence type="ECO:0000259" key="6">
    <source>
        <dbReference type="Pfam" id="PF25954"/>
    </source>
</evidence>
<dbReference type="GO" id="GO:0015562">
    <property type="term" value="F:efflux transmembrane transporter activity"/>
    <property type="evidence" value="ECO:0007669"/>
    <property type="project" value="TreeGrafter"/>
</dbReference>
<dbReference type="InterPro" id="IPR006143">
    <property type="entry name" value="RND_pump_MFP"/>
</dbReference>
<dbReference type="EMBL" id="AP013066">
    <property type="protein sequence ID" value="BAN36496.1"/>
    <property type="molecule type" value="Genomic_DNA"/>
</dbReference>
<dbReference type="Gene3D" id="2.40.420.20">
    <property type="match status" value="1"/>
</dbReference>
<keyword evidence="3" id="KW-0732">Signal</keyword>
<dbReference type="STRING" id="1163617.SCD_n02696"/>
<keyword evidence="2" id="KW-0175">Coiled coil</keyword>
<evidence type="ECO:0000256" key="2">
    <source>
        <dbReference type="SAM" id="Coils"/>
    </source>
</evidence>
<dbReference type="Proteomes" id="UP000015559">
    <property type="component" value="Chromosome"/>
</dbReference>
<protein>
    <submittedName>
        <fullName evidence="7">Secretion protein HlyD</fullName>
    </submittedName>
</protein>
<dbReference type="Pfam" id="PF25876">
    <property type="entry name" value="HH_MFP_RND"/>
    <property type="match status" value="1"/>
</dbReference>
<sequence>MLKTVWILLGIFLAPLAQAALPFAVATVEYREVDQTYAAEALVEAVKQSTVAAQISGRIVEVNFDVGETVKKGQVLVRIDESEVRQAVAGSEAVVAQARANLQNARQHYERTKQLLAQKFISQAALDKAQADYKAAEAQLAAAQASAGQATTTRGFTAVMAPYSGVVAVRHVELGEMASPGKALMTGFDPKDLRVVASVPQYRLAEVNSAARAQVEFPSFNKWITAKAMTILPTADARTHTTRVRLDLPEDIRNVYPGMFARAHFSIGRAKKLLVPAQAIIRRSEVTAVYVVDAKGGVTFRQIRLGEPVADSMIEVLAGLSAAETVALEPVKAGIYLKGKQ</sequence>
<dbReference type="eggNOG" id="COG0845">
    <property type="taxonomic scope" value="Bacteria"/>
</dbReference>
<dbReference type="PANTHER" id="PTHR30469">
    <property type="entry name" value="MULTIDRUG RESISTANCE PROTEIN MDTA"/>
    <property type="match status" value="1"/>
</dbReference>
<dbReference type="HOGENOM" id="CLU_018816_1_4_4"/>
<dbReference type="Gene3D" id="2.40.30.170">
    <property type="match status" value="1"/>
</dbReference>
<organism evidence="7 8">
    <name type="scientific">Sulfuricella denitrificans (strain DSM 22764 / NBRC 105220 / skB26)</name>
    <dbReference type="NCBI Taxonomy" id="1163617"/>
    <lineage>
        <taxon>Bacteria</taxon>
        <taxon>Pseudomonadati</taxon>
        <taxon>Pseudomonadota</taxon>
        <taxon>Betaproteobacteria</taxon>
        <taxon>Nitrosomonadales</taxon>
        <taxon>Sulfuricellaceae</taxon>
        <taxon>Sulfuricella</taxon>
    </lineage>
</organism>
<dbReference type="NCBIfam" id="TIGR01730">
    <property type="entry name" value="RND_mfp"/>
    <property type="match status" value="1"/>
</dbReference>